<dbReference type="Proteomes" id="UP000680866">
    <property type="component" value="Chromosome"/>
</dbReference>
<keyword evidence="1" id="KW-0677">Repeat</keyword>
<dbReference type="SUPFAM" id="SSF49265">
    <property type="entry name" value="Fibronectin type III"/>
    <property type="match status" value="1"/>
</dbReference>
<sequence length="277" mass="28223">MTGRAVLSGAANGAIGVPAGFSAGNISVTINPLVSMESEASMRTARWPSTRTGGALRRAVVVAALAVLLAGSAGAPAHATADTEAPTVPGPVTIVSITTTAIELTWAPATDNVGVTRYDVIQFTTDVGFVHNTATNSIKITGLRPSSTQRFSVRARDAANNVSPPTPWLPVTMPPGDNQPPTAPGTPVPHTVGDTLVVLTWPRSTDNIYVALYEVLMVSAPGSPVVATAPQHPPTGTTARVTGLTPGKTYTFAVRARDDAGNISALSAPVTVTTTGG</sequence>
<dbReference type="SMART" id="SM00060">
    <property type="entry name" value="FN3"/>
    <property type="match status" value="2"/>
</dbReference>
<dbReference type="InterPro" id="IPR036116">
    <property type="entry name" value="FN3_sf"/>
</dbReference>
<evidence type="ECO:0000313" key="6">
    <source>
        <dbReference type="EMBL" id="BCJ65912.1"/>
    </source>
</evidence>
<protein>
    <recommendedName>
        <fullName evidence="5">Fibronectin type-III domain-containing protein</fullName>
    </recommendedName>
</protein>
<organism evidence="6 7">
    <name type="scientific">Polymorphospora rubra</name>
    <dbReference type="NCBI Taxonomy" id="338584"/>
    <lineage>
        <taxon>Bacteria</taxon>
        <taxon>Bacillati</taxon>
        <taxon>Actinomycetota</taxon>
        <taxon>Actinomycetes</taxon>
        <taxon>Micromonosporales</taxon>
        <taxon>Micromonosporaceae</taxon>
        <taxon>Polymorphospora</taxon>
    </lineage>
</organism>
<keyword evidence="2" id="KW-0326">Glycosidase</keyword>
<name>A0A810MXV0_9ACTN</name>
<keyword evidence="2" id="KW-0378">Hydrolase</keyword>
<keyword evidence="7" id="KW-1185">Reference proteome</keyword>
<accession>A0A810MXV0</accession>
<dbReference type="AlphaFoldDB" id="A0A810MXV0"/>
<gene>
    <name evidence="6" type="ORF">Prubr_29330</name>
</gene>
<dbReference type="InterPro" id="IPR003961">
    <property type="entry name" value="FN3_dom"/>
</dbReference>
<evidence type="ECO:0000313" key="7">
    <source>
        <dbReference type="Proteomes" id="UP000680866"/>
    </source>
</evidence>
<evidence type="ECO:0000259" key="5">
    <source>
        <dbReference type="PROSITE" id="PS50853"/>
    </source>
</evidence>
<dbReference type="PANTHER" id="PTHR46708:SF11">
    <property type="entry name" value="RECEPTOR-TYPE TYROSINE-PROTEIN PHOSPHATASE ETA-LIKE"/>
    <property type="match status" value="1"/>
</dbReference>
<dbReference type="PROSITE" id="PS50853">
    <property type="entry name" value="FN3"/>
    <property type="match status" value="2"/>
</dbReference>
<evidence type="ECO:0000256" key="2">
    <source>
        <dbReference type="ARBA" id="ARBA00023295"/>
    </source>
</evidence>
<dbReference type="EMBL" id="AP023359">
    <property type="protein sequence ID" value="BCJ65912.1"/>
    <property type="molecule type" value="Genomic_DNA"/>
</dbReference>
<feature type="compositionally biased region" description="Pro residues" evidence="4">
    <location>
        <begin position="177"/>
        <end position="187"/>
    </location>
</feature>
<proteinExistence type="predicted"/>
<feature type="region of interest" description="Disordered" evidence="4">
    <location>
        <begin position="157"/>
        <end position="188"/>
    </location>
</feature>
<feature type="domain" description="Fibronectin type-III" evidence="5">
    <location>
        <begin position="88"/>
        <end position="176"/>
    </location>
</feature>
<reference evidence="6" key="1">
    <citation type="submission" date="2020-08" db="EMBL/GenBank/DDBJ databases">
        <title>Whole genome shotgun sequence of Polymorphospora rubra NBRC 101157.</title>
        <authorList>
            <person name="Komaki H."/>
            <person name="Tamura T."/>
        </authorList>
    </citation>
    <scope>NUCLEOTIDE SEQUENCE</scope>
    <source>
        <strain evidence="6">NBRC 101157</strain>
    </source>
</reference>
<evidence type="ECO:0000256" key="1">
    <source>
        <dbReference type="ARBA" id="ARBA00022737"/>
    </source>
</evidence>
<dbReference type="InterPro" id="IPR013783">
    <property type="entry name" value="Ig-like_fold"/>
</dbReference>
<dbReference type="PANTHER" id="PTHR46708">
    <property type="entry name" value="TENASCIN"/>
    <property type="match status" value="1"/>
</dbReference>
<keyword evidence="3" id="KW-0119">Carbohydrate metabolism</keyword>
<dbReference type="GO" id="GO:0016798">
    <property type="term" value="F:hydrolase activity, acting on glycosyl bonds"/>
    <property type="evidence" value="ECO:0007669"/>
    <property type="project" value="UniProtKB-KW"/>
</dbReference>
<evidence type="ECO:0000256" key="4">
    <source>
        <dbReference type="SAM" id="MobiDB-lite"/>
    </source>
</evidence>
<dbReference type="KEGG" id="pry:Prubr_29330"/>
<dbReference type="CDD" id="cd00063">
    <property type="entry name" value="FN3"/>
    <property type="match status" value="2"/>
</dbReference>
<dbReference type="InterPro" id="IPR050991">
    <property type="entry name" value="ECM_Regulatory_Proteins"/>
</dbReference>
<keyword evidence="3" id="KW-0624">Polysaccharide degradation</keyword>
<feature type="domain" description="Fibronectin type-III" evidence="5">
    <location>
        <begin position="183"/>
        <end position="277"/>
    </location>
</feature>
<dbReference type="Gene3D" id="2.60.40.10">
    <property type="entry name" value="Immunoglobulins"/>
    <property type="match status" value="2"/>
</dbReference>
<dbReference type="GO" id="GO:0000272">
    <property type="term" value="P:polysaccharide catabolic process"/>
    <property type="evidence" value="ECO:0007669"/>
    <property type="project" value="UniProtKB-KW"/>
</dbReference>
<evidence type="ECO:0000256" key="3">
    <source>
        <dbReference type="ARBA" id="ARBA00023326"/>
    </source>
</evidence>
<dbReference type="Pfam" id="PF00041">
    <property type="entry name" value="fn3"/>
    <property type="match status" value="2"/>
</dbReference>